<evidence type="ECO:0000256" key="1">
    <source>
        <dbReference type="SAM" id="MobiDB-lite"/>
    </source>
</evidence>
<keyword evidence="3" id="KW-1185">Reference proteome</keyword>
<reference evidence="2" key="2">
    <citation type="journal article" date="2023" name="Int. J. Mol. Sci.">
        <title>De Novo Assembly and Annotation of 11 Diverse Shrub Willow (Salix) Genomes Reveals Novel Gene Organization in Sex-Linked Regions.</title>
        <authorList>
            <person name="Hyden B."/>
            <person name="Feng K."/>
            <person name="Yates T.B."/>
            <person name="Jawdy S."/>
            <person name="Cereghino C."/>
            <person name="Smart L.B."/>
            <person name="Muchero W."/>
        </authorList>
    </citation>
    <scope>NUCLEOTIDE SEQUENCE</scope>
    <source>
        <tissue evidence="2">Shoot tip</tissue>
    </source>
</reference>
<name>A0A9Q1A0S1_SALPP</name>
<comment type="caution">
    <text evidence="2">The sequence shown here is derived from an EMBL/GenBank/DDBJ whole genome shotgun (WGS) entry which is preliminary data.</text>
</comment>
<sequence>MLIKKTCFKLILVRRSCWASRTGGLLVDTSLTVVPSTLSFLLSFNPLEATRNDAYRAMHKKRKAIPPIGHAVPNVEPQRTEQQGRDPADMEMEDPIESTGRGAEPWKLEFLKSKGQMFQME</sequence>
<dbReference type="AlphaFoldDB" id="A0A9Q1A0S1"/>
<feature type="compositionally biased region" description="Basic and acidic residues" evidence="1">
    <location>
        <begin position="78"/>
        <end position="88"/>
    </location>
</feature>
<dbReference type="OrthoDB" id="851723at2759"/>
<dbReference type="Proteomes" id="UP001151532">
    <property type="component" value="Chromosome 16"/>
</dbReference>
<proteinExistence type="predicted"/>
<gene>
    <name evidence="2" type="ORF">OIU79_026537</name>
</gene>
<accession>A0A9Q1A0S1</accession>
<feature type="region of interest" description="Disordered" evidence="1">
    <location>
        <begin position="66"/>
        <end position="104"/>
    </location>
</feature>
<organism evidence="2 3">
    <name type="scientific">Salix purpurea</name>
    <name type="common">Purple osier willow</name>
    <dbReference type="NCBI Taxonomy" id="77065"/>
    <lineage>
        <taxon>Eukaryota</taxon>
        <taxon>Viridiplantae</taxon>
        <taxon>Streptophyta</taxon>
        <taxon>Embryophyta</taxon>
        <taxon>Tracheophyta</taxon>
        <taxon>Spermatophyta</taxon>
        <taxon>Magnoliopsida</taxon>
        <taxon>eudicotyledons</taxon>
        <taxon>Gunneridae</taxon>
        <taxon>Pentapetalae</taxon>
        <taxon>rosids</taxon>
        <taxon>fabids</taxon>
        <taxon>Malpighiales</taxon>
        <taxon>Salicaceae</taxon>
        <taxon>Saliceae</taxon>
        <taxon>Salix</taxon>
    </lineage>
</organism>
<evidence type="ECO:0000313" key="3">
    <source>
        <dbReference type="Proteomes" id="UP001151532"/>
    </source>
</evidence>
<evidence type="ECO:0000313" key="2">
    <source>
        <dbReference type="EMBL" id="KAJ6753716.1"/>
    </source>
</evidence>
<protein>
    <submittedName>
        <fullName evidence="2">Uncharacterized protein</fullName>
    </submittedName>
</protein>
<reference evidence="2" key="1">
    <citation type="submission" date="2022-11" db="EMBL/GenBank/DDBJ databases">
        <authorList>
            <person name="Hyden B.L."/>
            <person name="Feng K."/>
            <person name="Yates T."/>
            <person name="Jawdy S."/>
            <person name="Smart L.B."/>
            <person name="Muchero W."/>
        </authorList>
    </citation>
    <scope>NUCLEOTIDE SEQUENCE</scope>
    <source>
        <tissue evidence="2">Shoot tip</tissue>
    </source>
</reference>
<dbReference type="EMBL" id="JAPFFK010000007">
    <property type="protein sequence ID" value="KAJ6753716.1"/>
    <property type="molecule type" value="Genomic_DNA"/>
</dbReference>